<sequence length="97" mass="10971">MMKPTSVHATSLCLDILASDAYKIASTQDIIGFYPEVLDMVRARLEDSPYMPLSNPEQDAEEISNRVIAVLQRCKASSPYCMTPERILEWFESGDRL</sequence>
<dbReference type="EMBL" id="FIZY01000073">
    <property type="protein sequence ID" value="CZF86617.1"/>
    <property type="molecule type" value="Genomic_DNA"/>
</dbReference>
<dbReference type="Proteomes" id="UP000073601">
    <property type="component" value="Unassembled WGS sequence"/>
</dbReference>
<evidence type="ECO:0000313" key="2">
    <source>
        <dbReference type="Proteomes" id="UP000073601"/>
    </source>
</evidence>
<gene>
    <name evidence="1" type="ORF">GMA8713_04651</name>
</gene>
<dbReference type="OrthoDB" id="5876863at2"/>
<organism evidence="1 2">
    <name type="scientific">Grimontia marina</name>
    <dbReference type="NCBI Taxonomy" id="646534"/>
    <lineage>
        <taxon>Bacteria</taxon>
        <taxon>Pseudomonadati</taxon>
        <taxon>Pseudomonadota</taxon>
        <taxon>Gammaproteobacteria</taxon>
        <taxon>Vibrionales</taxon>
        <taxon>Vibrionaceae</taxon>
        <taxon>Grimontia</taxon>
    </lineage>
</organism>
<reference evidence="2" key="1">
    <citation type="submission" date="2016-02" db="EMBL/GenBank/DDBJ databases">
        <authorList>
            <person name="Rodrigo-Torres Lidia"/>
            <person name="Arahal R.David."/>
        </authorList>
    </citation>
    <scope>NUCLEOTIDE SEQUENCE [LARGE SCALE GENOMIC DNA]</scope>
    <source>
        <strain evidence="2">CECT 8713</strain>
    </source>
</reference>
<evidence type="ECO:0000313" key="1">
    <source>
        <dbReference type="EMBL" id="CZF86617.1"/>
    </source>
</evidence>
<proteinExistence type="predicted"/>
<name>A0A128FIJ4_9GAMM</name>
<keyword evidence="2" id="KW-1185">Reference proteome</keyword>
<dbReference type="RefSeq" id="WP_062714632.1">
    <property type="nucleotide sequence ID" value="NZ_CAWRCI010000073.1"/>
</dbReference>
<dbReference type="AlphaFoldDB" id="A0A128FIJ4"/>
<accession>A0A128FIJ4</accession>
<protein>
    <submittedName>
        <fullName evidence="1">Uncharacterized protein</fullName>
    </submittedName>
</protein>